<evidence type="ECO:0000313" key="2">
    <source>
        <dbReference type="EMBL" id="TFZ41616.1"/>
    </source>
</evidence>
<comment type="caution">
    <text evidence="2">The sequence shown here is derived from an EMBL/GenBank/DDBJ whole genome shotgun (WGS) entry which is preliminary data.</text>
</comment>
<dbReference type="AlphaFoldDB" id="A0A4Z0D9L9"/>
<keyword evidence="3" id="KW-1185">Reference proteome</keyword>
<dbReference type="Gene3D" id="3.90.320.10">
    <property type="match status" value="1"/>
</dbReference>
<dbReference type="InterPro" id="IPR021229">
    <property type="entry name" value="DUF2800"/>
</dbReference>
<dbReference type="EMBL" id="SRIB01000001">
    <property type="protein sequence ID" value="TFZ41616.1"/>
    <property type="molecule type" value="Genomic_DNA"/>
</dbReference>
<name>A0A4Z0D9L9_9FIRM</name>
<evidence type="ECO:0000313" key="3">
    <source>
        <dbReference type="Proteomes" id="UP000298381"/>
    </source>
</evidence>
<dbReference type="RefSeq" id="WP_135269770.1">
    <property type="nucleotide sequence ID" value="NZ_SRIB01000001.1"/>
</dbReference>
<dbReference type="Proteomes" id="UP000298381">
    <property type="component" value="Unassembled WGS sequence"/>
</dbReference>
<feature type="region of interest" description="Disordered" evidence="1">
    <location>
        <begin position="369"/>
        <end position="390"/>
    </location>
</feature>
<reference evidence="2 3" key="1">
    <citation type="submission" date="2019-03" db="EMBL/GenBank/DDBJ databases">
        <title>Draft genome sequence data and analysis of a Fermenting Bacterium, Soehngenia longevitae strain 1933PT, isolated from petroleum reservoir in Azerbaijan.</title>
        <authorList>
            <person name="Grouzdev D.S."/>
            <person name="Bidzhieva S.K."/>
            <person name="Sokolova D.S."/>
            <person name="Tourova T.P."/>
            <person name="Poltaraus A.B."/>
            <person name="Nazina T.N."/>
        </authorList>
    </citation>
    <scope>NUCLEOTIDE SEQUENCE [LARGE SCALE GENOMIC DNA]</scope>
    <source>
        <strain evidence="2 3">1933P</strain>
    </source>
</reference>
<evidence type="ECO:0000256" key="1">
    <source>
        <dbReference type="SAM" id="MobiDB-lite"/>
    </source>
</evidence>
<organism evidence="2 3">
    <name type="scientific">Soehngenia longivitae</name>
    <dbReference type="NCBI Taxonomy" id="2562294"/>
    <lineage>
        <taxon>Bacteria</taxon>
        <taxon>Bacillati</taxon>
        <taxon>Bacillota</taxon>
        <taxon>Tissierellia</taxon>
        <taxon>Tissierellales</taxon>
        <taxon>Tissierellaceae</taxon>
        <taxon>Soehngenia</taxon>
    </lineage>
</organism>
<accession>A0A4Z0D9L9</accession>
<dbReference type="InterPro" id="IPR011604">
    <property type="entry name" value="PDDEXK-like_dom_sf"/>
</dbReference>
<protein>
    <submittedName>
        <fullName evidence="2">DUF2800 domain-containing protein</fullName>
    </submittedName>
</protein>
<gene>
    <name evidence="2" type="ORF">E4100_00310</name>
</gene>
<proteinExistence type="predicted"/>
<dbReference type="OrthoDB" id="9766061at2"/>
<dbReference type="Pfam" id="PF10926">
    <property type="entry name" value="DUF2800"/>
    <property type="match status" value="1"/>
</dbReference>
<sequence>MKKQKVNCAKDTRKAGLGHAILSASGAHRWMNCTPSARLELEFEDNSGEAALEGTAAHALSEHKLRKALKMRSKKPVSSYESDEMDNYTDGYVEFVLEMIEQAKKICSDPLILIEQRLDFSKYVPEGFGTGDCLIIADGTLHVIDFKYGQGVLVSAEDNPQMKLYALGALDLFDGIYDIEMVSMTIYQPRRENVSTSTVSKENLYQWAEEVLKPKAELAFNGHGNYCPGEWCQFCRAAVKCRARAEAKMKLAAFEFALPPLLTDEEIADILSYIDDLTSWANEIMAYATESAVNHGKKWPGFKIVEGRSNRKYKDEEAAAEAAKNAGYRDIYKQSLITITEMEKLMGKSKFNEILGELVIKPPGKPTLVPVSDKRPEMNTSSAKNDFMEV</sequence>